<dbReference type="EMBL" id="HBGF01034568">
    <property type="protein sequence ID" value="CAD9132326.1"/>
    <property type="molecule type" value="Transcribed_RNA"/>
</dbReference>
<dbReference type="Gene3D" id="3.90.20.10">
    <property type="match status" value="1"/>
</dbReference>
<proteinExistence type="predicted"/>
<protein>
    <submittedName>
        <fullName evidence="2">Uncharacterized protein</fullName>
    </submittedName>
</protein>
<accession>A0A7S1MIG2</accession>
<dbReference type="AlphaFoldDB" id="A0A7S1MIG2"/>
<keyword evidence="1" id="KW-0175">Coiled coil</keyword>
<feature type="coiled-coil region" evidence="1">
    <location>
        <begin position="83"/>
        <end position="183"/>
    </location>
</feature>
<evidence type="ECO:0000313" key="2">
    <source>
        <dbReference type="EMBL" id="CAD9132326.1"/>
    </source>
</evidence>
<gene>
    <name evidence="2" type="ORF">NDES1114_LOCUS23164</name>
</gene>
<evidence type="ECO:0000256" key="1">
    <source>
        <dbReference type="SAM" id="Coils"/>
    </source>
</evidence>
<sequence length="243" mass="28160">MDDPTDPEEQRQLIDRFYKKTYYQYLREMGSKLSRKTFVFESTERTKDKQMRILNRVVTYWQRYTVERMFKGWRGYIRGRREKRKMADEIARVRKQLDDATERVGSVASEKEVALERAIQLNESANTELQRVQDRCSRLEWRNDELEAAAREMNKRFEEDARVKKLVQEIAHLRKANAKLLAAAGGDAHEASVESAGGAPEEATEMSFVISDATDIAEVQKLRGELAAAKARIAQLEQQQQAP</sequence>
<reference evidence="2" key="1">
    <citation type="submission" date="2021-01" db="EMBL/GenBank/DDBJ databases">
        <authorList>
            <person name="Corre E."/>
            <person name="Pelletier E."/>
            <person name="Niang G."/>
            <person name="Scheremetjew M."/>
            <person name="Finn R."/>
            <person name="Kale V."/>
            <person name="Holt S."/>
            <person name="Cochrane G."/>
            <person name="Meng A."/>
            <person name="Brown T."/>
            <person name="Cohen L."/>
        </authorList>
    </citation>
    <scope>NUCLEOTIDE SEQUENCE</scope>
    <source>
        <strain evidence="2">CCAP 1951/1</strain>
    </source>
</reference>
<organism evidence="2">
    <name type="scientific">Neobodo designis</name>
    <name type="common">Flagellated protozoan</name>
    <name type="synonym">Bodo designis</name>
    <dbReference type="NCBI Taxonomy" id="312471"/>
    <lineage>
        <taxon>Eukaryota</taxon>
        <taxon>Discoba</taxon>
        <taxon>Euglenozoa</taxon>
        <taxon>Kinetoplastea</taxon>
        <taxon>Metakinetoplastina</taxon>
        <taxon>Neobodonida</taxon>
        <taxon>Neobodo</taxon>
    </lineage>
</organism>
<name>A0A7S1MIG2_NEODS</name>